<dbReference type="GO" id="GO:0006284">
    <property type="term" value="P:base-excision repair"/>
    <property type="evidence" value="ECO:0007669"/>
    <property type="project" value="InterPro"/>
</dbReference>
<protein>
    <submittedName>
        <fullName evidence="1">Uncharacterized protein</fullName>
    </submittedName>
</protein>
<dbReference type="InterPro" id="IPR052891">
    <property type="entry name" value="DNA-3mA_glycosylase"/>
</dbReference>
<dbReference type="GO" id="GO:0008725">
    <property type="term" value="F:DNA-3-methyladenine glycosylase activity"/>
    <property type="evidence" value="ECO:0007669"/>
    <property type="project" value="InterPro"/>
</dbReference>
<dbReference type="PANTHER" id="PTHR30037">
    <property type="entry name" value="DNA-3-METHYLADENINE GLYCOSYLASE 1"/>
    <property type="match status" value="1"/>
</dbReference>
<evidence type="ECO:0000313" key="1">
    <source>
        <dbReference type="EMBL" id="BDE06801.1"/>
    </source>
</evidence>
<dbReference type="InterPro" id="IPR011257">
    <property type="entry name" value="DNA_glycosylase"/>
</dbReference>
<dbReference type="InterPro" id="IPR005019">
    <property type="entry name" value="Adenine_glyco"/>
</dbReference>
<gene>
    <name evidence="1" type="ORF">WPS_20770</name>
</gene>
<dbReference type="KEGG" id="vab:WPS_20770"/>
<dbReference type="EMBL" id="AP025523">
    <property type="protein sequence ID" value="BDE06801.1"/>
    <property type="molecule type" value="Genomic_DNA"/>
</dbReference>
<dbReference type="PANTHER" id="PTHR30037:SF3">
    <property type="entry name" value="BLR0857 PROTEIN"/>
    <property type="match status" value="1"/>
</dbReference>
<accession>A0AAN1XY83</accession>
<dbReference type="AlphaFoldDB" id="A0AAN1XY83"/>
<sequence>MMVARPCPPRRIAIAKAAKKKKTAPPVRVPKRPTPVERIPRVIEDPTLDDHLAVMTRAVMQAGLSWAFIDANWDAYAAAFDRFAVDAVAAYGEAEVARIMETENVIHSRAKIEGTIKNARALIEIANAFGSVRAYQESFAGYDDARKDAKKRFAFMGDLNVYYWRFRTGAAVPDLEEWMKGQERDHPRMREMVANAKAPR</sequence>
<keyword evidence="2" id="KW-1185">Reference proteome</keyword>
<proteinExistence type="predicted"/>
<dbReference type="Proteomes" id="UP001317532">
    <property type="component" value="Chromosome"/>
</dbReference>
<evidence type="ECO:0000313" key="2">
    <source>
        <dbReference type="Proteomes" id="UP001317532"/>
    </source>
</evidence>
<dbReference type="SUPFAM" id="SSF48150">
    <property type="entry name" value="DNA-glycosylase"/>
    <property type="match status" value="1"/>
</dbReference>
<organism evidence="1 2">
    <name type="scientific">Vulcanimicrobium alpinum</name>
    <dbReference type="NCBI Taxonomy" id="3016050"/>
    <lineage>
        <taxon>Bacteria</taxon>
        <taxon>Bacillati</taxon>
        <taxon>Vulcanimicrobiota</taxon>
        <taxon>Vulcanimicrobiia</taxon>
        <taxon>Vulcanimicrobiales</taxon>
        <taxon>Vulcanimicrobiaceae</taxon>
        <taxon>Vulcanimicrobium</taxon>
    </lineage>
</organism>
<dbReference type="Pfam" id="PF03352">
    <property type="entry name" value="Adenine_glyco"/>
    <property type="match status" value="1"/>
</dbReference>
<name>A0AAN1XY83_UNVUL</name>
<dbReference type="Gene3D" id="1.10.340.30">
    <property type="entry name" value="Hypothetical protein, domain 2"/>
    <property type="match status" value="1"/>
</dbReference>
<reference evidence="1 2" key="1">
    <citation type="journal article" date="2022" name="ISME Commun">
        <title>Vulcanimicrobium alpinus gen. nov. sp. nov., the first cultivated representative of the candidate phylum 'Eremiobacterota', is a metabolically versatile aerobic anoxygenic phototroph.</title>
        <authorList>
            <person name="Yabe S."/>
            <person name="Muto K."/>
            <person name="Abe K."/>
            <person name="Yokota A."/>
            <person name="Staudigel H."/>
            <person name="Tebo B.M."/>
        </authorList>
    </citation>
    <scope>NUCLEOTIDE SEQUENCE [LARGE SCALE GENOMIC DNA]</scope>
    <source>
        <strain evidence="1 2">WC8-2</strain>
    </source>
</reference>